<feature type="repeat" description="TPR" evidence="4">
    <location>
        <begin position="115"/>
        <end position="148"/>
    </location>
</feature>
<dbReference type="PROSITE" id="PS50293">
    <property type="entry name" value="TPR_REGION"/>
    <property type="match status" value="1"/>
</dbReference>
<evidence type="ECO:0000256" key="1">
    <source>
        <dbReference type="ARBA" id="ARBA00008175"/>
    </source>
</evidence>
<dbReference type="GO" id="GO:0060090">
    <property type="term" value="F:molecular adaptor activity"/>
    <property type="evidence" value="ECO:0007669"/>
    <property type="project" value="TreeGrafter"/>
</dbReference>
<proteinExistence type="inferred from homology"/>
<dbReference type="InterPro" id="IPR032374">
    <property type="entry name" value="SGTA_dimer"/>
</dbReference>
<feature type="repeat" description="TPR" evidence="4">
    <location>
        <begin position="149"/>
        <end position="182"/>
    </location>
</feature>
<evidence type="ECO:0000259" key="5">
    <source>
        <dbReference type="Pfam" id="PF16546"/>
    </source>
</evidence>
<dbReference type="AlphaFoldDB" id="E4X4R3"/>
<evidence type="ECO:0000313" key="6">
    <source>
        <dbReference type="EMBL" id="CBY18281.1"/>
    </source>
</evidence>
<dbReference type="InterPro" id="IPR047150">
    <property type="entry name" value="SGT"/>
</dbReference>
<keyword evidence="7" id="KW-1185">Reference proteome</keyword>
<accession>E4X4R3</accession>
<dbReference type="InParanoid" id="E4X4R3"/>
<dbReference type="InterPro" id="IPR019734">
    <property type="entry name" value="TPR_rpt"/>
</dbReference>
<dbReference type="PANTHER" id="PTHR45831:SF2">
    <property type="entry name" value="LD24721P"/>
    <property type="match status" value="1"/>
</dbReference>
<dbReference type="EMBL" id="FN653025">
    <property type="protein sequence ID" value="CBY18281.1"/>
    <property type="molecule type" value="Genomic_DNA"/>
</dbReference>
<comment type="similarity">
    <text evidence="1">Belongs to the SGT family.</text>
</comment>
<keyword evidence="3 4" id="KW-0802">TPR repeat</keyword>
<sequence>MSNNRKLLIASVLKYLKQEIDGKMITPDQEESLNVASQCLAMAFNTTPDDAEDLPCLLDLLTEAAPDRMTKREATDEERDIANKFKSEGNQLMKDKKFKEAVERYSEAINVQESAIYYCNRAAAYTSLENYEEALQDCKKAISFEPDYSKAYSRMGLIYSKINLYAESENCYEKALKLEPDNESYKKNLEIVKEKLKEAPAAMPGMPGGMPDFSQMGSAMEQMMQNPQMRSMAENMMQNPQMQDMMQNMMGQMGMPMPPMGGEEGGAPGGMPAGLPDMGAGGGFNPAAMQAGMQMAQEMMRNNPEQVEEMRKMFQGMGGPPQ</sequence>
<reference evidence="6" key="1">
    <citation type="journal article" date="2010" name="Science">
        <title>Plasticity of animal genome architecture unmasked by rapid evolution of a pelagic tunicate.</title>
        <authorList>
            <person name="Denoeud F."/>
            <person name="Henriet S."/>
            <person name="Mungpakdee S."/>
            <person name="Aury J.M."/>
            <person name="Da Silva C."/>
            <person name="Brinkmann H."/>
            <person name="Mikhaleva J."/>
            <person name="Olsen L.C."/>
            <person name="Jubin C."/>
            <person name="Canestro C."/>
            <person name="Bouquet J.M."/>
            <person name="Danks G."/>
            <person name="Poulain J."/>
            <person name="Campsteijn C."/>
            <person name="Adamski M."/>
            <person name="Cross I."/>
            <person name="Yadetie F."/>
            <person name="Muffato M."/>
            <person name="Louis A."/>
            <person name="Butcher S."/>
            <person name="Tsagkogeorga G."/>
            <person name="Konrad A."/>
            <person name="Singh S."/>
            <person name="Jensen M.F."/>
            <person name="Cong E.H."/>
            <person name="Eikeseth-Otteraa H."/>
            <person name="Noel B."/>
            <person name="Anthouard V."/>
            <person name="Porcel B.M."/>
            <person name="Kachouri-Lafond R."/>
            <person name="Nishino A."/>
            <person name="Ugolini M."/>
            <person name="Chourrout P."/>
            <person name="Nishida H."/>
            <person name="Aasland R."/>
            <person name="Huzurbazar S."/>
            <person name="Westhof E."/>
            <person name="Delsuc F."/>
            <person name="Lehrach H."/>
            <person name="Reinhardt R."/>
            <person name="Weissenbach J."/>
            <person name="Roy S.W."/>
            <person name="Artiguenave F."/>
            <person name="Postlethwait J.H."/>
            <person name="Manak J.R."/>
            <person name="Thompson E.M."/>
            <person name="Jaillon O."/>
            <person name="Du Pasquier L."/>
            <person name="Boudinot P."/>
            <person name="Liberles D.A."/>
            <person name="Volff J.N."/>
            <person name="Philippe H."/>
            <person name="Lenhard B."/>
            <person name="Roest Crollius H."/>
            <person name="Wincker P."/>
            <person name="Chourrout D."/>
        </authorList>
    </citation>
    <scope>NUCLEOTIDE SEQUENCE [LARGE SCALE GENOMIC DNA]</scope>
</reference>
<protein>
    <recommendedName>
        <fullName evidence="5">SGTA homodimerisation domain-containing protein</fullName>
    </recommendedName>
</protein>
<dbReference type="InterPro" id="IPR011990">
    <property type="entry name" value="TPR-like_helical_dom_sf"/>
</dbReference>
<dbReference type="Gene3D" id="1.20.5.420">
    <property type="entry name" value="Immunoglobulin FC, subunit C"/>
    <property type="match status" value="1"/>
</dbReference>
<dbReference type="Gene3D" id="1.25.40.10">
    <property type="entry name" value="Tetratricopeptide repeat domain"/>
    <property type="match status" value="1"/>
</dbReference>
<dbReference type="GO" id="GO:0072380">
    <property type="term" value="C:TRC complex"/>
    <property type="evidence" value="ECO:0007669"/>
    <property type="project" value="TreeGrafter"/>
</dbReference>
<gene>
    <name evidence="6" type="ORF">GSOID_T00002135001</name>
</gene>
<dbReference type="SMART" id="SM00028">
    <property type="entry name" value="TPR"/>
    <property type="match status" value="3"/>
</dbReference>
<dbReference type="PANTHER" id="PTHR45831">
    <property type="entry name" value="LD24721P"/>
    <property type="match status" value="1"/>
</dbReference>
<evidence type="ECO:0000256" key="2">
    <source>
        <dbReference type="ARBA" id="ARBA00022737"/>
    </source>
</evidence>
<evidence type="ECO:0000256" key="4">
    <source>
        <dbReference type="PROSITE-ProRule" id="PRU00339"/>
    </source>
</evidence>
<name>E4X4R3_OIKDI</name>
<dbReference type="PROSITE" id="PS50005">
    <property type="entry name" value="TPR"/>
    <property type="match status" value="2"/>
</dbReference>
<dbReference type="Pfam" id="PF16546">
    <property type="entry name" value="SGTA_dimer"/>
    <property type="match status" value="1"/>
</dbReference>
<dbReference type="Proteomes" id="UP000001307">
    <property type="component" value="Unassembled WGS sequence"/>
</dbReference>
<dbReference type="GO" id="GO:0016020">
    <property type="term" value="C:membrane"/>
    <property type="evidence" value="ECO:0007669"/>
    <property type="project" value="TreeGrafter"/>
</dbReference>
<dbReference type="Pfam" id="PF00515">
    <property type="entry name" value="TPR_1"/>
    <property type="match status" value="2"/>
</dbReference>
<feature type="domain" description="SGTA homodimerisation" evidence="5">
    <location>
        <begin position="5"/>
        <end position="53"/>
    </location>
</feature>
<evidence type="ECO:0000313" key="7">
    <source>
        <dbReference type="Proteomes" id="UP000001307"/>
    </source>
</evidence>
<dbReference type="SUPFAM" id="SSF48452">
    <property type="entry name" value="TPR-like"/>
    <property type="match status" value="1"/>
</dbReference>
<dbReference type="GO" id="GO:0006620">
    <property type="term" value="P:post-translational protein targeting to endoplasmic reticulum membrane"/>
    <property type="evidence" value="ECO:0007669"/>
    <property type="project" value="TreeGrafter"/>
</dbReference>
<organism evidence="6">
    <name type="scientific">Oikopleura dioica</name>
    <name type="common">Tunicate</name>
    <dbReference type="NCBI Taxonomy" id="34765"/>
    <lineage>
        <taxon>Eukaryota</taxon>
        <taxon>Metazoa</taxon>
        <taxon>Chordata</taxon>
        <taxon>Tunicata</taxon>
        <taxon>Appendicularia</taxon>
        <taxon>Copelata</taxon>
        <taxon>Oikopleuridae</taxon>
        <taxon>Oikopleura</taxon>
    </lineage>
</organism>
<dbReference type="OrthoDB" id="2335338at2759"/>
<keyword evidence="2" id="KW-0677">Repeat</keyword>
<evidence type="ECO:0000256" key="3">
    <source>
        <dbReference type="ARBA" id="ARBA00022803"/>
    </source>
</evidence>